<name>Q6BTH5_DEBHA</name>
<dbReference type="AlphaFoldDB" id="Q6BTH5"/>
<dbReference type="InParanoid" id="Q6BTH5"/>
<evidence type="ECO:0000313" key="2">
    <source>
        <dbReference type="Proteomes" id="UP000000599"/>
    </source>
</evidence>
<reference evidence="1 2" key="1">
    <citation type="journal article" date="2004" name="Nature">
        <title>Genome evolution in yeasts.</title>
        <authorList>
            <consortium name="Genolevures"/>
            <person name="Dujon B."/>
            <person name="Sherman D."/>
            <person name="Fischer G."/>
            <person name="Durrens P."/>
            <person name="Casaregola S."/>
            <person name="Lafontaine I."/>
            <person name="de Montigny J."/>
            <person name="Marck C."/>
            <person name="Neuveglise C."/>
            <person name="Talla E."/>
            <person name="Goffard N."/>
            <person name="Frangeul L."/>
            <person name="Aigle M."/>
            <person name="Anthouard V."/>
            <person name="Babour A."/>
            <person name="Barbe V."/>
            <person name="Barnay S."/>
            <person name="Blanchin S."/>
            <person name="Beckerich J.M."/>
            <person name="Beyne E."/>
            <person name="Bleykasten C."/>
            <person name="Boisrame A."/>
            <person name="Boyer J."/>
            <person name="Cattolico L."/>
            <person name="Confanioleri F."/>
            <person name="de Daruvar A."/>
            <person name="Despons L."/>
            <person name="Fabre E."/>
            <person name="Fairhead C."/>
            <person name="Ferry-Dumazet H."/>
            <person name="Groppi A."/>
            <person name="Hantraye F."/>
            <person name="Hennequin C."/>
            <person name="Jauniaux N."/>
            <person name="Joyet P."/>
            <person name="Kachouri R."/>
            <person name="Kerrest A."/>
            <person name="Koszul R."/>
            <person name="Lemaire M."/>
            <person name="Lesur I."/>
            <person name="Ma L."/>
            <person name="Muller H."/>
            <person name="Nicaud J.M."/>
            <person name="Nikolski M."/>
            <person name="Oztas S."/>
            <person name="Ozier-Kalogeropoulos O."/>
            <person name="Pellenz S."/>
            <person name="Potier S."/>
            <person name="Richard G.F."/>
            <person name="Straub M.L."/>
            <person name="Suleau A."/>
            <person name="Swennene D."/>
            <person name="Tekaia F."/>
            <person name="Wesolowski-Louvel M."/>
            <person name="Westhof E."/>
            <person name="Wirth B."/>
            <person name="Zeniou-Meyer M."/>
            <person name="Zivanovic I."/>
            <person name="Bolotin-Fukuhara M."/>
            <person name="Thierry A."/>
            <person name="Bouchier C."/>
            <person name="Caudron B."/>
            <person name="Scarpelli C."/>
            <person name="Gaillardin C."/>
            <person name="Weissenbach J."/>
            <person name="Wincker P."/>
            <person name="Souciet J.L."/>
        </authorList>
    </citation>
    <scope>NUCLEOTIDE SEQUENCE [LARGE SCALE GENOMIC DNA]</scope>
    <source>
        <strain evidence="2">ATCC 36239 / CBS 767 / BCRC 21394 / JCM 1990 / NBRC 0083 / IGC 2968</strain>
    </source>
</reference>
<evidence type="ECO:0000313" key="1">
    <source>
        <dbReference type="EMBL" id="CAG86607.2"/>
    </source>
</evidence>
<dbReference type="OrthoDB" id="4084018at2759"/>
<organism evidence="1 2">
    <name type="scientific">Debaryomyces hansenii (strain ATCC 36239 / CBS 767 / BCRC 21394 / JCM 1990 / NBRC 0083 / IGC 2968)</name>
    <name type="common">Yeast</name>
    <name type="synonym">Torulaspora hansenii</name>
    <dbReference type="NCBI Taxonomy" id="284592"/>
    <lineage>
        <taxon>Eukaryota</taxon>
        <taxon>Fungi</taxon>
        <taxon>Dikarya</taxon>
        <taxon>Ascomycota</taxon>
        <taxon>Saccharomycotina</taxon>
        <taxon>Pichiomycetes</taxon>
        <taxon>Debaryomycetaceae</taxon>
        <taxon>Debaryomyces</taxon>
    </lineage>
</organism>
<dbReference type="Proteomes" id="UP000000599">
    <property type="component" value="Chromosome D"/>
</dbReference>
<keyword evidence="2" id="KW-1185">Reference proteome</keyword>
<sequence>MEANIHLNKKNEIGSYEIAAKKALVEEYKRLLQLVDQKHITESEKLEEINQKTSFIESNQISNALQVGALNTKIGEASRSENLLFTYLKPIIIKYVDR</sequence>
<dbReference type="EMBL" id="CR382136">
    <property type="protein sequence ID" value="CAG86607.2"/>
    <property type="molecule type" value="Genomic_DNA"/>
</dbReference>
<proteinExistence type="predicted"/>
<gene>
    <name evidence="1" type="ordered locus">DEHA2D00594g</name>
</gene>
<dbReference type="GeneID" id="2900864"/>
<dbReference type="RefSeq" id="XP_458494.2">
    <property type="nucleotide sequence ID" value="XM_458494.1"/>
</dbReference>
<dbReference type="HOGENOM" id="CLU_2333582_0_0_1"/>
<protein>
    <submittedName>
        <fullName evidence="1">DEHA2D00594p</fullName>
    </submittedName>
</protein>
<accession>Q6BTH5</accession>
<dbReference type="KEGG" id="dha:DEHA2D00594g"/>